<feature type="transmembrane region" description="Helical" evidence="6">
    <location>
        <begin position="15"/>
        <end position="32"/>
    </location>
</feature>
<keyword evidence="5 6" id="KW-0472">Membrane</keyword>
<evidence type="ECO:0000256" key="4">
    <source>
        <dbReference type="ARBA" id="ARBA00022989"/>
    </source>
</evidence>
<dbReference type="Pfam" id="PF01943">
    <property type="entry name" value="Polysacc_synt"/>
    <property type="match status" value="1"/>
</dbReference>
<feature type="transmembrane region" description="Helical" evidence="6">
    <location>
        <begin position="44"/>
        <end position="64"/>
    </location>
</feature>
<evidence type="ECO:0000256" key="1">
    <source>
        <dbReference type="ARBA" id="ARBA00004651"/>
    </source>
</evidence>
<feature type="transmembrane region" description="Helical" evidence="6">
    <location>
        <begin position="436"/>
        <end position="460"/>
    </location>
</feature>
<keyword evidence="3 6" id="KW-0812">Transmembrane</keyword>
<dbReference type="PANTHER" id="PTHR30250">
    <property type="entry name" value="PST FAMILY PREDICTED COLANIC ACID TRANSPORTER"/>
    <property type="match status" value="1"/>
</dbReference>
<keyword evidence="4 6" id="KW-1133">Transmembrane helix</keyword>
<feature type="transmembrane region" description="Helical" evidence="6">
    <location>
        <begin position="403"/>
        <end position="424"/>
    </location>
</feature>
<dbReference type="InterPro" id="IPR050833">
    <property type="entry name" value="Poly_Biosynth_Transport"/>
</dbReference>
<feature type="transmembrane region" description="Helical" evidence="6">
    <location>
        <begin position="348"/>
        <end position="369"/>
    </location>
</feature>
<evidence type="ECO:0000256" key="2">
    <source>
        <dbReference type="ARBA" id="ARBA00022475"/>
    </source>
</evidence>
<feature type="transmembrane region" description="Helical" evidence="6">
    <location>
        <begin position="160"/>
        <end position="181"/>
    </location>
</feature>
<feature type="transmembrane region" description="Helical" evidence="6">
    <location>
        <begin position="130"/>
        <end position="148"/>
    </location>
</feature>
<name>A0AAU6V392_UNCXX</name>
<evidence type="ECO:0000313" key="7">
    <source>
        <dbReference type="EMBL" id="XAG79806.1"/>
    </source>
</evidence>
<dbReference type="EMBL" id="CP095354">
    <property type="protein sequence ID" value="XAG79806.1"/>
    <property type="molecule type" value="Genomic_DNA"/>
</dbReference>
<protein>
    <submittedName>
        <fullName evidence="7">Lipopolysaccharide biosynthesis protein</fullName>
    </submittedName>
</protein>
<sequence length="511" mass="57408">MSNSSNNHRILKNTLFLYFRMFLTLGVTLYTSRVVLNSLGVEDFGIYNVVGGVVTMMAFLSGAMSSATQRFLSFELGKKDTVQLHNVFKMSINIHWLIIFIVVLITETLGLWFVNTQLVIPPERLAAANWVYQCAIISFCCSVLAVPYNAAIIAHEKMSAFAYISIVDVLLKLIVVFWLAAHDGDKLQFYALLLTLVSVLILVCYYAYARWQFALTRFGWYWNTELFKTLFSYTGWNLFGNVAAIATNQGINILMNLFFGATVNAARAIAFQVNSAITGFVTSLQMAINPQIVKSYASDNHHYMLQLVFAGAKYSFFLLYMLAIPMLLQTETILKAWLGILPEHAIDFCRLVIIDSLIICLSGTLMTAFQATGKIKKYQMVVGFIILCNLPISYLFLDNGYSPNVTMIVAISISFLALIARVILLSELFDDIKNRFFELVIRVLLVFLISLSIASMIPAIEGSPFLQFLVQCVLSWCVVLFFILTIGLDKTEQQFIVNKLKVLKKVPNVGG</sequence>
<dbReference type="PANTHER" id="PTHR30250:SF26">
    <property type="entry name" value="PSMA PROTEIN"/>
    <property type="match status" value="1"/>
</dbReference>
<feature type="transmembrane region" description="Helical" evidence="6">
    <location>
        <begin position="466"/>
        <end position="488"/>
    </location>
</feature>
<comment type="subcellular location">
    <subcellularLocation>
        <location evidence="1">Cell membrane</location>
        <topology evidence="1">Multi-pass membrane protein</topology>
    </subcellularLocation>
</comment>
<dbReference type="GO" id="GO:0005886">
    <property type="term" value="C:plasma membrane"/>
    <property type="evidence" value="ECO:0007669"/>
    <property type="project" value="UniProtKB-SubCell"/>
</dbReference>
<proteinExistence type="predicted"/>
<dbReference type="InterPro" id="IPR002797">
    <property type="entry name" value="Polysacc_synth"/>
</dbReference>
<feature type="transmembrane region" description="Helical" evidence="6">
    <location>
        <begin position="187"/>
        <end position="208"/>
    </location>
</feature>
<feature type="transmembrane region" description="Helical" evidence="6">
    <location>
        <begin position="94"/>
        <end position="114"/>
    </location>
</feature>
<accession>A0AAU6V392</accession>
<feature type="transmembrane region" description="Helical" evidence="6">
    <location>
        <begin position="381"/>
        <end position="397"/>
    </location>
</feature>
<gene>
    <name evidence="7" type="ORF">MRN14_15225</name>
</gene>
<organism evidence="7">
    <name type="scientific">bacterium 19NY03SH02</name>
    <dbReference type="NCBI Taxonomy" id="2920631"/>
    <lineage>
        <taxon>Bacteria</taxon>
    </lineage>
</organism>
<reference evidence="7" key="1">
    <citation type="submission" date="2022-03" db="EMBL/GenBank/DDBJ databases">
        <title>Sea Food Isolates.</title>
        <authorList>
            <person name="Li c."/>
        </authorList>
    </citation>
    <scope>NUCLEOTIDE SEQUENCE</scope>
    <source>
        <strain evidence="7">19NY03SH02</strain>
    </source>
</reference>
<evidence type="ECO:0000256" key="3">
    <source>
        <dbReference type="ARBA" id="ARBA00022692"/>
    </source>
</evidence>
<evidence type="ECO:0000256" key="5">
    <source>
        <dbReference type="ARBA" id="ARBA00023136"/>
    </source>
</evidence>
<dbReference type="AlphaFoldDB" id="A0AAU6V392"/>
<keyword evidence="2" id="KW-1003">Cell membrane</keyword>
<evidence type="ECO:0000256" key="6">
    <source>
        <dbReference type="SAM" id="Phobius"/>
    </source>
</evidence>
<feature type="transmembrane region" description="Helical" evidence="6">
    <location>
        <begin position="303"/>
        <end position="328"/>
    </location>
</feature>